<dbReference type="InterPro" id="IPR029191">
    <property type="entry name" value="Uds1"/>
</dbReference>
<feature type="region of interest" description="Disordered" evidence="2">
    <location>
        <begin position="483"/>
        <end position="519"/>
    </location>
</feature>
<feature type="compositionally biased region" description="Acidic residues" evidence="2">
    <location>
        <begin position="501"/>
        <end position="516"/>
    </location>
</feature>
<dbReference type="Pfam" id="PF15456">
    <property type="entry name" value="Uds1"/>
    <property type="match status" value="1"/>
</dbReference>
<dbReference type="Proteomes" id="UP000433883">
    <property type="component" value="Unassembled WGS sequence"/>
</dbReference>
<dbReference type="EMBL" id="WNWQ01000074">
    <property type="protein sequence ID" value="KAE9980554.1"/>
    <property type="molecule type" value="Genomic_DNA"/>
</dbReference>
<dbReference type="Pfam" id="PF25078">
    <property type="entry name" value="DUF7801"/>
    <property type="match status" value="1"/>
</dbReference>
<reference evidence="6 7" key="1">
    <citation type="submission" date="2019-11" db="EMBL/GenBank/DDBJ databases">
        <title>Venturia inaequalis Genome Resource.</title>
        <authorList>
            <person name="Lichtner F.J."/>
        </authorList>
    </citation>
    <scope>NUCLEOTIDE SEQUENCE [LARGE SCALE GENOMIC DNA]</scope>
    <source>
        <strain evidence="6">Bline_iso_100314</strain>
        <strain evidence="5 8">DMI_063113</strain>
    </source>
</reference>
<dbReference type="OrthoDB" id="5569911at2759"/>
<evidence type="ECO:0000313" key="7">
    <source>
        <dbReference type="Proteomes" id="UP000433883"/>
    </source>
</evidence>
<evidence type="ECO:0000256" key="2">
    <source>
        <dbReference type="SAM" id="MobiDB-lite"/>
    </source>
</evidence>
<evidence type="ECO:0000313" key="6">
    <source>
        <dbReference type="EMBL" id="KAE9980554.1"/>
    </source>
</evidence>
<dbReference type="Proteomes" id="UP000490939">
    <property type="component" value="Unassembled WGS sequence"/>
</dbReference>
<feature type="domain" description="Up-regulated during septation protein 1" evidence="3">
    <location>
        <begin position="85"/>
        <end position="218"/>
    </location>
</feature>
<evidence type="ECO:0000313" key="8">
    <source>
        <dbReference type="Proteomes" id="UP000490939"/>
    </source>
</evidence>
<organism evidence="6 7">
    <name type="scientific">Venturia inaequalis</name>
    <name type="common">Apple scab fungus</name>
    <dbReference type="NCBI Taxonomy" id="5025"/>
    <lineage>
        <taxon>Eukaryota</taxon>
        <taxon>Fungi</taxon>
        <taxon>Dikarya</taxon>
        <taxon>Ascomycota</taxon>
        <taxon>Pezizomycotina</taxon>
        <taxon>Dothideomycetes</taxon>
        <taxon>Pleosporomycetidae</taxon>
        <taxon>Venturiales</taxon>
        <taxon>Venturiaceae</taxon>
        <taxon>Venturia</taxon>
    </lineage>
</organism>
<comment type="caution">
    <text evidence="6">The sequence shown here is derived from an EMBL/GenBank/DDBJ whole genome shotgun (WGS) entry which is preliminary data.</text>
</comment>
<feature type="coiled-coil region" evidence="1">
    <location>
        <begin position="360"/>
        <end position="394"/>
    </location>
</feature>
<accession>A0A8H3V557</accession>
<feature type="region of interest" description="Disordered" evidence="2">
    <location>
        <begin position="233"/>
        <end position="255"/>
    </location>
</feature>
<gene>
    <name evidence="6" type="ORF">BLS_008625</name>
    <name evidence="5" type="ORF">EG327_009423</name>
</gene>
<evidence type="ECO:0000259" key="3">
    <source>
        <dbReference type="Pfam" id="PF15456"/>
    </source>
</evidence>
<evidence type="ECO:0008006" key="9">
    <source>
        <dbReference type="Google" id="ProtNLM"/>
    </source>
</evidence>
<proteinExistence type="predicted"/>
<feature type="compositionally biased region" description="Polar residues" evidence="2">
    <location>
        <begin position="58"/>
        <end position="70"/>
    </location>
</feature>
<evidence type="ECO:0000259" key="4">
    <source>
        <dbReference type="Pfam" id="PF25078"/>
    </source>
</evidence>
<feature type="coiled-coil region" evidence="1">
    <location>
        <begin position="172"/>
        <end position="206"/>
    </location>
</feature>
<feature type="coiled-coil region" evidence="1">
    <location>
        <begin position="566"/>
        <end position="802"/>
    </location>
</feature>
<feature type="domain" description="DUF7801" evidence="4">
    <location>
        <begin position="664"/>
        <end position="805"/>
    </location>
</feature>
<dbReference type="AlphaFoldDB" id="A0A8H3V557"/>
<feature type="region of interest" description="Disordered" evidence="2">
    <location>
        <begin position="32"/>
        <end position="80"/>
    </location>
</feature>
<keyword evidence="8" id="KW-1185">Reference proteome</keyword>
<feature type="compositionally biased region" description="Basic and acidic residues" evidence="2">
    <location>
        <begin position="483"/>
        <end position="500"/>
    </location>
</feature>
<evidence type="ECO:0000256" key="1">
    <source>
        <dbReference type="SAM" id="Coils"/>
    </source>
</evidence>
<evidence type="ECO:0000313" key="5">
    <source>
        <dbReference type="EMBL" id="KAE9972690.1"/>
    </source>
</evidence>
<protein>
    <recommendedName>
        <fullName evidence="9">Up-regulated during septation protein 1 domain-containing protein</fullName>
    </recommendedName>
</protein>
<sequence length="877" mass="98015">MQNGTSHQQMLPNAAMTYSVASSLYPDQDRMSAAPPSSYYGTPLLPQTPSPEILLGGYQSSTNSSQQSKPRQPRRSTLGDPIQTHLLVETAIGDCQQYDVLSFEELEYLKREDILLRTRIDGVRRRLALETKVRDAARSLTRLHLNSRPSSATYSPAKTNRRSSLLPKKETEEKANMELASAVRKCDELSRELYSLEQRLRDAQTRILEHTAGILQLTHKGLAKTHVEGIFVPDGRPESPASLDGYTTQDRGFENGESTFDRLLESSGVIPRRRSFQGNSKLQKEALLAIAKRLDDLNSQVRETISQSNPEKAQGYPQFPQPGLESVTDTTISQQLELLGQGIEDLKIEQNYMQQEAEARSTSTAMVDELEKDKAELQMQLQASLQENMTMEDRLADQLGDVNTQLFELLNSLNSSSNAGSLPPIPFNEGPLALVQYTNERLATVKNIVQTSAANTEKNNQTDAVLQGLWQFILGAEEDLKDRKRAEREQINAKRDAGREDDSDDESSPDEEDGLPEEFSLQSFNTKVQWLVSRSSYLKEKQTTLRRKVSHHRAIASRGMAAGPAVDDLQAQLERLNAQHLTTQGELEKASSRHAEMEMLHEKKNAEIQSLSLDLANATQAAQEETRIAIAEADAKIATAEQNAKVLEEQIAALAAAREDETQQQKDQEHVFRKTESELRDLEGEVVRLTTELTICKAELDAAFGSRSQRQADAAKAANGEAAKKLDAANAELSALRMASSGASSHEQELKEELADTLREFEELTKASVEQEKERDELEIQLDRERDEKAELENRLAEEQVKWLGMMQETEGGRGLQGMGSGAMVLKNEFKKMMRETRTEHMKAMRAEQDERRRLEALVRTLKKGGGKSSLSYSMTA</sequence>
<name>A0A8H3V557_VENIN</name>
<dbReference type="EMBL" id="WNWR01000621">
    <property type="protein sequence ID" value="KAE9972690.1"/>
    <property type="molecule type" value="Genomic_DNA"/>
</dbReference>
<keyword evidence="1" id="KW-0175">Coiled coil</keyword>
<dbReference type="InterPro" id="IPR056703">
    <property type="entry name" value="DUF7801"/>
</dbReference>